<dbReference type="PROSITE" id="PS50263">
    <property type="entry name" value="CN_HYDROLASE"/>
    <property type="match status" value="1"/>
</dbReference>
<dbReference type="GO" id="GO:0016410">
    <property type="term" value="F:N-acyltransferase activity"/>
    <property type="evidence" value="ECO:0007669"/>
    <property type="project" value="UniProtKB-UniRule"/>
</dbReference>
<dbReference type="OrthoDB" id="9804277at2"/>
<dbReference type="EMBL" id="RBXT01000001">
    <property type="protein sequence ID" value="RKT78015.1"/>
    <property type="molecule type" value="Genomic_DNA"/>
</dbReference>
<dbReference type="Gene3D" id="3.60.110.10">
    <property type="entry name" value="Carbon-nitrogen hydrolase"/>
    <property type="match status" value="1"/>
</dbReference>
<evidence type="ECO:0000256" key="1">
    <source>
        <dbReference type="ARBA" id="ARBA00004651"/>
    </source>
</evidence>
<comment type="caution">
    <text evidence="10">The sequence shown here is derived from an EMBL/GenBank/DDBJ whole genome shotgun (WGS) entry which is preliminary data.</text>
</comment>
<evidence type="ECO:0000259" key="9">
    <source>
        <dbReference type="PROSITE" id="PS50263"/>
    </source>
</evidence>
<evidence type="ECO:0000256" key="3">
    <source>
        <dbReference type="ARBA" id="ARBA00022679"/>
    </source>
</evidence>
<evidence type="ECO:0000313" key="11">
    <source>
        <dbReference type="Proteomes" id="UP000278440"/>
    </source>
</evidence>
<comment type="pathway">
    <text evidence="8">Protein modification; lipoprotein biosynthesis (N-acyl transfer).</text>
</comment>
<dbReference type="PANTHER" id="PTHR38686">
    <property type="entry name" value="APOLIPOPROTEIN N-ACYLTRANSFERASE"/>
    <property type="match status" value="1"/>
</dbReference>
<sequence>MSSPPQPAPSAPPRSRLLVRLLAASVAGGLLCLAFPTFDVWVAAPVSLALLAWALTAAGFRRGLLLGLVAGLAFFVPTLQWSGIYVGALPWLALSTLEALFLALAGGLYGWLSRRGGVRPFVFAVVWVVTEGFRGRAPYGGFPWLKLAFGQADSPFGRLVALGGPPLVAFVIALTGALLALAAVRVWPALRRGGRPLDRPSGRRPSRAVGSRMAPVAAAVVLSVAGLAVPLPTDGQSAQFVGVQGNVARPGLEFNAERRAVLDNHVAATMGEVARIKDGSVPVPDLVVWPENASDIDPLRNADAKALILQTVAALGRPLIVGGLLEEPPGELSNVSLLFEPGRGNTERYVKRHPVPFAEYIPNRAFWRQFSAEVDLVRSDFVAGRDVGLFDVTGTKGQSVRAGLAICFEVAYDDIMRDTVDAGANVLVVQTNNATFGYTAESPQQLAISRVRAMEFGRSVVHVSTVGQSALITPDGTAHQVTSLFTQAVISGALPLRDQLTVATRVGAAPEWAALAALVVLLGASVARRPRLTKDRDDDSET</sequence>
<comment type="function">
    <text evidence="8">Catalyzes the phospholipid dependent N-acylation of the N-terminal cysteine of apolipoprotein, the last step in lipoprotein maturation.</text>
</comment>
<keyword evidence="3 8" id="KW-0808">Transferase</keyword>
<protein>
    <recommendedName>
        <fullName evidence="8">Apolipoprotein N-acyltransferase</fullName>
        <shortName evidence="8">ALP N-acyltransferase</shortName>
        <ecNumber evidence="8">2.3.1.269</ecNumber>
    </recommendedName>
</protein>
<dbReference type="Pfam" id="PF20154">
    <property type="entry name" value="LNT_N"/>
    <property type="match status" value="1"/>
</dbReference>
<comment type="similarity">
    <text evidence="8">Belongs to the CN hydrolase family. Apolipoprotein N-acyltransferase subfamily.</text>
</comment>
<evidence type="ECO:0000313" key="10">
    <source>
        <dbReference type="EMBL" id="RKT78015.1"/>
    </source>
</evidence>
<evidence type="ECO:0000256" key="6">
    <source>
        <dbReference type="ARBA" id="ARBA00023136"/>
    </source>
</evidence>
<comment type="subcellular location">
    <subcellularLocation>
        <location evidence="1 8">Cell membrane</location>
        <topology evidence="1 8">Multi-pass membrane protein</topology>
    </subcellularLocation>
</comment>
<dbReference type="InterPro" id="IPR004563">
    <property type="entry name" value="Apolipo_AcylTrfase"/>
</dbReference>
<evidence type="ECO:0000256" key="5">
    <source>
        <dbReference type="ARBA" id="ARBA00022989"/>
    </source>
</evidence>
<dbReference type="NCBIfam" id="TIGR00546">
    <property type="entry name" value="lnt"/>
    <property type="match status" value="1"/>
</dbReference>
<keyword evidence="6 8" id="KW-0472">Membrane</keyword>
<dbReference type="UniPathway" id="UPA00666"/>
<dbReference type="CDD" id="cd07571">
    <property type="entry name" value="ALP_N-acyl_transferase"/>
    <property type="match status" value="1"/>
</dbReference>
<dbReference type="GO" id="GO:0042158">
    <property type="term" value="P:lipoprotein biosynthetic process"/>
    <property type="evidence" value="ECO:0007669"/>
    <property type="project" value="UniProtKB-UniRule"/>
</dbReference>
<accession>A0A495XXY1</accession>
<keyword evidence="2 8" id="KW-1003">Cell membrane</keyword>
<dbReference type="EC" id="2.3.1.269" evidence="8"/>
<dbReference type="Pfam" id="PF00795">
    <property type="entry name" value="CN_hydrolase"/>
    <property type="match status" value="1"/>
</dbReference>
<comment type="caution">
    <text evidence="8">Lacks conserved residue(s) required for the propagation of feature annotation.</text>
</comment>
<feature type="transmembrane region" description="Helical" evidence="8">
    <location>
        <begin position="21"/>
        <end position="44"/>
    </location>
</feature>
<dbReference type="SUPFAM" id="SSF56317">
    <property type="entry name" value="Carbon-nitrogen hydrolase"/>
    <property type="match status" value="1"/>
</dbReference>
<feature type="domain" description="CN hydrolase" evidence="9">
    <location>
        <begin position="243"/>
        <end position="496"/>
    </location>
</feature>
<name>A0A495XXY1_9MICO</name>
<comment type="catalytic activity">
    <reaction evidence="8">
        <text>N-terminal S-1,2-diacyl-sn-glyceryl-L-cysteinyl-[lipoprotein] + a glycerophospholipid = N-acyl-S-1,2-diacyl-sn-glyceryl-L-cysteinyl-[lipoprotein] + a 2-acyl-sn-glycero-3-phospholipid + H(+)</text>
        <dbReference type="Rhea" id="RHEA:48228"/>
        <dbReference type="Rhea" id="RHEA-COMP:14681"/>
        <dbReference type="Rhea" id="RHEA-COMP:14684"/>
        <dbReference type="ChEBI" id="CHEBI:15378"/>
        <dbReference type="ChEBI" id="CHEBI:136912"/>
        <dbReference type="ChEBI" id="CHEBI:140656"/>
        <dbReference type="ChEBI" id="CHEBI:140657"/>
        <dbReference type="ChEBI" id="CHEBI:140660"/>
        <dbReference type="EC" id="2.3.1.269"/>
    </reaction>
</comment>
<proteinExistence type="inferred from homology"/>
<reference evidence="10 11" key="1">
    <citation type="submission" date="2018-10" db="EMBL/GenBank/DDBJ databases">
        <title>Sequencing the genomes of 1000 actinobacteria strains.</title>
        <authorList>
            <person name="Klenk H.-P."/>
        </authorList>
    </citation>
    <scope>NUCLEOTIDE SEQUENCE [LARGE SCALE GENOMIC DNA]</scope>
    <source>
        <strain evidence="10 11">DSM 44267</strain>
    </source>
</reference>
<feature type="transmembrane region" description="Helical" evidence="8">
    <location>
        <begin position="50"/>
        <end position="76"/>
    </location>
</feature>
<feature type="transmembrane region" description="Helical" evidence="8">
    <location>
        <begin position="167"/>
        <end position="188"/>
    </location>
</feature>
<dbReference type="RefSeq" id="WP_121032172.1">
    <property type="nucleotide sequence ID" value="NZ_RBXT01000001.1"/>
</dbReference>
<feature type="transmembrane region" description="Helical" evidence="8">
    <location>
        <begin position="209"/>
        <end position="231"/>
    </location>
</feature>
<keyword evidence="7 8" id="KW-0012">Acyltransferase</keyword>
<keyword evidence="10" id="KW-0449">Lipoprotein</keyword>
<evidence type="ECO:0000256" key="8">
    <source>
        <dbReference type="HAMAP-Rule" id="MF_01148"/>
    </source>
</evidence>
<dbReference type="HAMAP" id="MF_01148">
    <property type="entry name" value="Lnt"/>
    <property type="match status" value="1"/>
</dbReference>
<dbReference type="GO" id="GO:0005886">
    <property type="term" value="C:plasma membrane"/>
    <property type="evidence" value="ECO:0007669"/>
    <property type="project" value="UniProtKB-SubCell"/>
</dbReference>
<keyword evidence="5 8" id="KW-1133">Transmembrane helix</keyword>
<dbReference type="InterPro" id="IPR045378">
    <property type="entry name" value="LNT_N"/>
</dbReference>
<dbReference type="InterPro" id="IPR036526">
    <property type="entry name" value="C-N_Hydrolase_sf"/>
</dbReference>
<organism evidence="10 11">
    <name type="scientific">Terracoccus luteus</name>
    <dbReference type="NCBI Taxonomy" id="53356"/>
    <lineage>
        <taxon>Bacteria</taxon>
        <taxon>Bacillati</taxon>
        <taxon>Actinomycetota</taxon>
        <taxon>Actinomycetes</taxon>
        <taxon>Micrococcales</taxon>
        <taxon>Intrasporangiaceae</taxon>
        <taxon>Terracoccus</taxon>
    </lineage>
</organism>
<evidence type="ECO:0000256" key="7">
    <source>
        <dbReference type="ARBA" id="ARBA00023315"/>
    </source>
</evidence>
<dbReference type="PANTHER" id="PTHR38686:SF1">
    <property type="entry name" value="APOLIPOPROTEIN N-ACYLTRANSFERASE"/>
    <property type="match status" value="1"/>
</dbReference>
<keyword evidence="11" id="KW-1185">Reference proteome</keyword>
<evidence type="ECO:0000256" key="2">
    <source>
        <dbReference type="ARBA" id="ARBA00022475"/>
    </source>
</evidence>
<dbReference type="InterPro" id="IPR003010">
    <property type="entry name" value="C-N_Hydrolase"/>
</dbReference>
<gene>
    <name evidence="8" type="primary">lnt</name>
    <name evidence="10" type="ORF">DFJ68_1450</name>
</gene>
<feature type="transmembrane region" description="Helical" evidence="8">
    <location>
        <begin position="88"/>
        <end position="112"/>
    </location>
</feature>
<dbReference type="AlphaFoldDB" id="A0A495XXY1"/>
<keyword evidence="4 8" id="KW-0812">Transmembrane</keyword>
<dbReference type="Proteomes" id="UP000278440">
    <property type="component" value="Unassembled WGS sequence"/>
</dbReference>
<evidence type="ECO:0000256" key="4">
    <source>
        <dbReference type="ARBA" id="ARBA00022692"/>
    </source>
</evidence>